<evidence type="ECO:0000313" key="10">
    <source>
        <dbReference type="Proteomes" id="UP000466431"/>
    </source>
</evidence>
<feature type="transmembrane region" description="Helical" evidence="8">
    <location>
        <begin position="122"/>
        <end position="141"/>
    </location>
</feature>
<dbReference type="GO" id="GO:0010041">
    <property type="term" value="P:response to iron(III) ion"/>
    <property type="evidence" value="ECO:0007669"/>
    <property type="project" value="TreeGrafter"/>
</dbReference>
<dbReference type="EMBL" id="AP022591">
    <property type="protein sequence ID" value="BBY42676.1"/>
    <property type="molecule type" value="Genomic_DNA"/>
</dbReference>
<evidence type="ECO:0000256" key="4">
    <source>
        <dbReference type="ARBA" id="ARBA00022679"/>
    </source>
</evidence>
<name>A0A7I7REZ8_MYCCF</name>
<organism evidence="9 10">
    <name type="scientific">Mycolicibacterium celeriflavum</name>
    <name type="common">Mycobacterium celeriflavum</name>
    <dbReference type="NCBI Taxonomy" id="1249101"/>
    <lineage>
        <taxon>Bacteria</taxon>
        <taxon>Bacillati</taxon>
        <taxon>Actinomycetota</taxon>
        <taxon>Actinomycetes</taxon>
        <taxon>Mycobacteriales</taxon>
        <taxon>Mycobacteriaceae</taxon>
        <taxon>Mycolicibacterium</taxon>
    </lineage>
</organism>
<evidence type="ECO:0000256" key="7">
    <source>
        <dbReference type="ARBA" id="ARBA00023136"/>
    </source>
</evidence>
<evidence type="ECO:0000313" key="9">
    <source>
        <dbReference type="EMBL" id="BBY42676.1"/>
    </source>
</evidence>
<keyword evidence="5 8" id="KW-0812">Transmembrane</keyword>
<keyword evidence="3" id="KW-0328">Glycosyltransferase</keyword>
<dbReference type="PANTHER" id="PTHR33908">
    <property type="entry name" value="MANNOSYLTRANSFERASE YKCB-RELATED"/>
    <property type="match status" value="1"/>
</dbReference>
<comment type="subcellular location">
    <subcellularLocation>
        <location evidence="1">Cell membrane</location>
        <topology evidence="1">Multi-pass membrane protein</topology>
    </subcellularLocation>
</comment>
<feature type="transmembrane region" description="Helical" evidence="8">
    <location>
        <begin position="348"/>
        <end position="365"/>
    </location>
</feature>
<dbReference type="GO" id="GO:0016763">
    <property type="term" value="F:pentosyltransferase activity"/>
    <property type="evidence" value="ECO:0007669"/>
    <property type="project" value="TreeGrafter"/>
</dbReference>
<feature type="transmembrane region" description="Helical" evidence="8">
    <location>
        <begin position="94"/>
        <end position="115"/>
    </location>
</feature>
<evidence type="ECO:0000256" key="6">
    <source>
        <dbReference type="ARBA" id="ARBA00022989"/>
    </source>
</evidence>
<feature type="transmembrane region" description="Helical" evidence="8">
    <location>
        <begin position="291"/>
        <end position="310"/>
    </location>
</feature>
<keyword evidence="10" id="KW-1185">Reference proteome</keyword>
<dbReference type="Proteomes" id="UP000466431">
    <property type="component" value="Chromosome"/>
</dbReference>
<keyword evidence="4" id="KW-0808">Transferase</keyword>
<dbReference type="AlphaFoldDB" id="A0A7I7REZ8"/>
<dbReference type="InterPro" id="IPR050297">
    <property type="entry name" value="LipidA_mod_glycosyltrf_83"/>
</dbReference>
<keyword evidence="2" id="KW-1003">Cell membrane</keyword>
<feature type="transmembrane region" description="Helical" evidence="8">
    <location>
        <begin position="21"/>
        <end position="42"/>
    </location>
</feature>
<keyword evidence="6 8" id="KW-1133">Transmembrane helix</keyword>
<feature type="transmembrane region" description="Helical" evidence="8">
    <location>
        <begin position="211"/>
        <end position="231"/>
    </location>
</feature>
<dbReference type="GO" id="GO:0005886">
    <property type="term" value="C:plasma membrane"/>
    <property type="evidence" value="ECO:0007669"/>
    <property type="project" value="UniProtKB-SubCell"/>
</dbReference>
<evidence type="ECO:0000256" key="1">
    <source>
        <dbReference type="ARBA" id="ARBA00004651"/>
    </source>
</evidence>
<sequence>MELSPGAQRLARLERSESVRTGRLDAALVAVFAVAVSAAGAARPSLWFDEAATISASTRTIPELWRLLHNIDAVHGTYYLLMHGWFTVFPVTEFYSRLSSCLAVGVAAAGVVVLARRFWSRTLAACAGIMFAILPRITWAGIETRSYALTAAAAVWMTVLLLVAVRRNSKRLWACYGLAVVACSLLNVFAVLLVLVHAVALAAVAANRAVVHRWIVTVAVAIAAVVPFLVFSRTQIAQVRWISAPGWDTVAEVVQEQYFDHSVAFAVVAAAVLILPLVRRRFRPTDAGVRSLVLISLGWIVVPTAVLLLYSVWLEPVYYPRYLSYTSPAMALLLAVGVTAIARTRETVAAVLTVFAVAATPNYLLEQRGPYAKEGMDFSQVADVITAHASPGDCLVLDNTTNWAPGPIRPLTAARPQAYAQLVDPGRGPRAADRNRLWDAHLGIWGVADQLRRCTVLWTVSQRDTSVADRESGTALDPGPRLRRAPAYRVPQAMGFRVVERWQFSFAQVVKSTR</sequence>
<protein>
    <submittedName>
        <fullName evidence="9">Membrane protein</fullName>
    </submittedName>
</protein>
<feature type="transmembrane region" description="Helical" evidence="8">
    <location>
        <begin position="322"/>
        <end position="342"/>
    </location>
</feature>
<dbReference type="KEGG" id="mcee:MCEL_09710"/>
<reference evidence="9 10" key="1">
    <citation type="journal article" date="2019" name="Emerg. Microbes Infect.">
        <title>Comprehensive subspecies identification of 175 nontuberculous mycobacteria species based on 7547 genomic profiles.</title>
        <authorList>
            <person name="Matsumoto Y."/>
            <person name="Kinjo T."/>
            <person name="Motooka D."/>
            <person name="Nabeya D."/>
            <person name="Jung N."/>
            <person name="Uechi K."/>
            <person name="Horii T."/>
            <person name="Iida T."/>
            <person name="Fujita J."/>
            <person name="Nakamura S."/>
        </authorList>
    </citation>
    <scope>NUCLEOTIDE SEQUENCE [LARGE SCALE GENOMIC DNA]</scope>
    <source>
        <strain evidence="9 10">JCM 18439</strain>
    </source>
</reference>
<evidence type="ECO:0000256" key="8">
    <source>
        <dbReference type="SAM" id="Phobius"/>
    </source>
</evidence>
<keyword evidence="7 8" id="KW-0472">Membrane</keyword>
<proteinExistence type="predicted"/>
<feature type="transmembrane region" description="Helical" evidence="8">
    <location>
        <begin position="172"/>
        <end position="205"/>
    </location>
</feature>
<dbReference type="PANTHER" id="PTHR33908:SF3">
    <property type="entry name" value="UNDECAPRENYL PHOSPHATE-ALPHA-4-AMINO-4-DEOXY-L-ARABINOSE ARABINOSYL TRANSFERASE"/>
    <property type="match status" value="1"/>
</dbReference>
<evidence type="ECO:0000256" key="2">
    <source>
        <dbReference type="ARBA" id="ARBA00022475"/>
    </source>
</evidence>
<accession>A0A7I7REZ8</accession>
<feature type="transmembrane region" description="Helical" evidence="8">
    <location>
        <begin position="147"/>
        <end position="165"/>
    </location>
</feature>
<dbReference type="RefSeq" id="WP_179962363.1">
    <property type="nucleotide sequence ID" value="NZ_AP022591.1"/>
</dbReference>
<evidence type="ECO:0000256" key="5">
    <source>
        <dbReference type="ARBA" id="ARBA00022692"/>
    </source>
</evidence>
<evidence type="ECO:0000256" key="3">
    <source>
        <dbReference type="ARBA" id="ARBA00022676"/>
    </source>
</evidence>
<gene>
    <name evidence="9" type="ORF">MCEL_09710</name>
</gene>
<dbReference type="GO" id="GO:0009103">
    <property type="term" value="P:lipopolysaccharide biosynthetic process"/>
    <property type="evidence" value="ECO:0007669"/>
    <property type="project" value="UniProtKB-ARBA"/>
</dbReference>